<organism evidence="2">
    <name type="scientific">uncultured Nocardioides sp</name>
    <dbReference type="NCBI Taxonomy" id="198441"/>
    <lineage>
        <taxon>Bacteria</taxon>
        <taxon>Bacillati</taxon>
        <taxon>Actinomycetota</taxon>
        <taxon>Actinomycetes</taxon>
        <taxon>Propionibacteriales</taxon>
        <taxon>Nocardioidaceae</taxon>
        <taxon>Nocardioides</taxon>
        <taxon>environmental samples</taxon>
    </lineage>
</organism>
<evidence type="ECO:0000256" key="1">
    <source>
        <dbReference type="SAM" id="MobiDB-lite"/>
    </source>
</evidence>
<reference evidence="2" key="1">
    <citation type="submission" date="2020-02" db="EMBL/GenBank/DDBJ databases">
        <authorList>
            <person name="Meier V. D."/>
        </authorList>
    </citation>
    <scope>NUCLEOTIDE SEQUENCE</scope>
    <source>
        <strain evidence="2">AVDCRST_MAG32</strain>
    </source>
</reference>
<feature type="compositionally biased region" description="Basic residues" evidence="1">
    <location>
        <begin position="97"/>
        <end position="108"/>
    </location>
</feature>
<feature type="non-terminal residue" evidence="2">
    <location>
        <position position="108"/>
    </location>
</feature>
<sequence>AGPRSRPPAPRPPRRGGSSVHERAGHRRRAPRVRRHHLRIVRPGDRGRRGHPPGGLPHAAGHQARRGAPSTAQGAGPPERQAAPGAGGPRREDRHDRRQAHPRRPPGL</sequence>
<dbReference type="AlphaFoldDB" id="A0A6J4NSS6"/>
<accession>A0A6J4NSS6</accession>
<name>A0A6J4NSS6_9ACTN</name>
<feature type="compositionally biased region" description="Pro residues" evidence="1">
    <location>
        <begin position="1"/>
        <end position="11"/>
    </location>
</feature>
<feature type="region of interest" description="Disordered" evidence="1">
    <location>
        <begin position="1"/>
        <end position="108"/>
    </location>
</feature>
<feature type="non-terminal residue" evidence="2">
    <location>
        <position position="1"/>
    </location>
</feature>
<feature type="compositionally biased region" description="Basic residues" evidence="1">
    <location>
        <begin position="24"/>
        <end position="40"/>
    </location>
</feature>
<protein>
    <submittedName>
        <fullName evidence="2">Uncharacterized protein</fullName>
    </submittedName>
</protein>
<dbReference type="EMBL" id="CADCUM010000105">
    <property type="protein sequence ID" value="CAA9396469.1"/>
    <property type="molecule type" value="Genomic_DNA"/>
</dbReference>
<proteinExistence type="predicted"/>
<evidence type="ECO:0000313" key="2">
    <source>
        <dbReference type="EMBL" id="CAA9396469.1"/>
    </source>
</evidence>
<gene>
    <name evidence="2" type="ORF">AVDCRST_MAG32-2667</name>
</gene>